<dbReference type="Gene3D" id="2.10.25.10">
    <property type="entry name" value="Laminin"/>
    <property type="match status" value="1"/>
</dbReference>
<evidence type="ECO:0000256" key="5">
    <source>
        <dbReference type="ARBA" id="ARBA00022536"/>
    </source>
</evidence>
<feature type="domain" description="Fibrinogen C-terminal" evidence="13">
    <location>
        <begin position="1188"/>
        <end position="1403"/>
    </location>
</feature>
<gene>
    <name evidence="15 16 17" type="primary">tnxba</name>
</gene>
<dbReference type="Proteomes" id="UP000808372">
    <property type="component" value="Chromosome 37"/>
</dbReference>
<dbReference type="SUPFAM" id="SSF56496">
    <property type="entry name" value="Fibrinogen C-terminal domain-like"/>
    <property type="match status" value="1"/>
</dbReference>
<feature type="region of interest" description="Disordered" evidence="10">
    <location>
        <begin position="215"/>
        <end position="239"/>
    </location>
</feature>
<dbReference type="InterPro" id="IPR002181">
    <property type="entry name" value="Fibrinogen_a/b/g_C_dom"/>
</dbReference>
<feature type="region of interest" description="Disordered" evidence="10">
    <location>
        <begin position="846"/>
        <end position="866"/>
    </location>
</feature>
<evidence type="ECO:0000313" key="17">
    <source>
        <dbReference type="RefSeq" id="XP_038833277.1"/>
    </source>
</evidence>
<dbReference type="SMART" id="SM00060">
    <property type="entry name" value="FN3"/>
    <property type="match status" value="4"/>
</dbReference>
<comment type="similarity">
    <text evidence="2">Belongs to the tenascin family.</text>
</comment>
<evidence type="ECO:0000313" key="15">
    <source>
        <dbReference type="RefSeq" id="XP_038833274.1"/>
    </source>
</evidence>
<dbReference type="InterPro" id="IPR036056">
    <property type="entry name" value="Fibrinogen-like_C"/>
</dbReference>
<keyword evidence="6 11" id="KW-0732">Signal</keyword>
<dbReference type="InterPro" id="IPR002049">
    <property type="entry name" value="LE_dom"/>
</dbReference>
<dbReference type="CDD" id="cd00087">
    <property type="entry name" value="FReD"/>
    <property type="match status" value="1"/>
</dbReference>
<dbReference type="RefSeq" id="XP_038833275.1">
    <property type="nucleotide sequence ID" value="XM_038977347.1"/>
</dbReference>
<proteinExistence type="inferred from homology"/>
<dbReference type="InterPro" id="IPR036116">
    <property type="entry name" value="FN3_sf"/>
</dbReference>
<feature type="region of interest" description="Disordered" evidence="10">
    <location>
        <begin position="137"/>
        <end position="195"/>
    </location>
</feature>
<evidence type="ECO:0000256" key="7">
    <source>
        <dbReference type="ARBA" id="ARBA00022737"/>
    </source>
</evidence>
<feature type="chain" id="PRO_5044693881" evidence="11">
    <location>
        <begin position="19"/>
        <end position="1410"/>
    </location>
</feature>
<evidence type="ECO:0000313" key="16">
    <source>
        <dbReference type="RefSeq" id="XP_038833275.1"/>
    </source>
</evidence>
<evidence type="ECO:0000256" key="6">
    <source>
        <dbReference type="ARBA" id="ARBA00022729"/>
    </source>
</evidence>
<keyword evidence="5" id="KW-0245">EGF-like domain</keyword>
<dbReference type="PANTHER" id="PTHR46708">
    <property type="entry name" value="TENASCIN"/>
    <property type="match status" value="1"/>
</dbReference>
<dbReference type="SUPFAM" id="SSF49265">
    <property type="entry name" value="Fibronectin type III"/>
    <property type="match status" value="3"/>
</dbReference>
<evidence type="ECO:0000256" key="11">
    <source>
        <dbReference type="SAM" id="SignalP"/>
    </source>
</evidence>
<feature type="signal peptide" evidence="11">
    <location>
        <begin position="1"/>
        <end position="18"/>
    </location>
</feature>
<dbReference type="PROSITE" id="PS51406">
    <property type="entry name" value="FIBRINOGEN_C_2"/>
    <property type="match status" value="1"/>
</dbReference>
<evidence type="ECO:0000259" key="12">
    <source>
        <dbReference type="PROSITE" id="PS50853"/>
    </source>
</evidence>
<dbReference type="InterPro" id="IPR003961">
    <property type="entry name" value="FN3_dom"/>
</dbReference>
<dbReference type="NCBIfam" id="NF040941">
    <property type="entry name" value="GGGWT_bact"/>
    <property type="match status" value="1"/>
</dbReference>
<dbReference type="Pfam" id="PF00147">
    <property type="entry name" value="Fibrinogen_C"/>
    <property type="match status" value="1"/>
</dbReference>
<evidence type="ECO:0000256" key="4">
    <source>
        <dbReference type="ARBA" id="ARBA00022530"/>
    </source>
</evidence>
<feature type="region of interest" description="Disordered" evidence="10">
    <location>
        <begin position="65"/>
        <end position="124"/>
    </location>
</feature>
<dbReference type="CTD" id="100536295"/>
<sequence length="1410" mass="151266">MLFSLALLFLLTPFPSLQTPVTNEKRNATGTGSEPKPYVLLTLSRAKPKTAATLVKVTKETPKPTLKALNPTAANQTHPAPSTPLKPPTATLVKLSKETPKPTPKALSPTAANQTHPAPSTPLKLPTATLVKLTKETAKPTPKALSPTAANQTHPAPSTPLKPPTATLVKLTKETAKPTPKALSPTTANQIHSAPSTPLKLLTATLVKLTKETPKLTPKALSPTAANQTHPAPSTPLKAPTATFVKLTKEIPKPTVKTLNPTAANQTHPAPLTLLNPSTAKLIKLTKETPKPTLKALSPTEANHILPAPSTPLKPLRASGPKTTTKDKPSPTPPHPIPIKVLITSDSGCISKDTQSNASNRTKEQTQTHELKLKPGFPLTLTHRISLVPTSCTGGCVAEMATLKGRVGRLEKEMSLMKSKCASCSKGPCPNDCSANGKCEKGTCVCLPGFLGLDCSKCTAGADCSKKGTKDKIQITVETVALKVSPESNAITESLQGKKTKADQILFQKKTEQKKPTAPKEDGDIKSKTKVTTSVKAGLTKTQAKQGVTVTKTKSKLSTHSNATKIGLGRPTVGQVLLKHHGGRKQESKGKTTVIKKQSKPDLKLKVTVKEESAATAIVEADNLRDQPQANVTQSTVKTFVNKTRSGKETLEQSTLAEKNVTLTSGKKTVKKVKLVQGTMNVTKVSLAFDSTKAGTGKITLTKAIKTEADISSGTSKTTVKTGSGKGKSQYVVNMTTVETTSEVKVLSNKTTTIQSSKNTTKKAGTGVGRGLGSVKVQNITTYGFTLTWSAPTAMFKNFTVSRRGHRAEGEEDEEEEVEEEAALGEEDRVAAVVNTTIEIRKQSPNGTVAFPTKAPGSSRGKAHTKRVSVVLPGSVRSVEFSNLRPQTRYSLHIFGTTPGSRSKIHRVTTMTGPEPPTELVFSNVTEASLSVSWSKPKNKISGFKITYSHSVTGESGSVSVILSGESGSVSVDSLQSQVSLSKLSSGATYEVSVMSTMGKRESDPLIAIMTTVPAPPTVLQAINVTDTKAVLQWTPAMGQVDRFIISYESAKTPNVTVTVMVSGNSVEQQLRGLQRATLYTVKALSQKDSLQSTAITTTFTTASAVKAGEVGTRSAVVSWKSPSVAFSRYRVTYQTAGEEVKEVILDSTVTEYKLTGLFSMSKYTVLVQGEREGQYTSIVTTEFITGKLRFPFPTECSQELLNGALQSGEVDLYPEGKEGKAVRVYCDMETEGGGWTVFQRRMNGKTDFFRTWSDYTNGFGNLSEEFWLGNELLHNLTSMGPVSLRVDLRSGNDTAYAHYSSFTIDSEDKHYAIEVSGYTGTAGDSMRYHNGRPFSTRDKEPHPLGIHCARAYMGGWWYKNCYKTNLNGLYGTSSNNQGVVWIDWKGKDSSIPFTEMKFRPAGIPVTTHG</sequence>
<keyword evidence="8" id="KW-1015">Disulfide bond</keyword>
<evidence type="ECO:0000313" key="14">
    <source>
        <dbReference type="Proteomes" id="UP000808372"/>
    </source>
</evidence>
<evidence type="ECO:0000259" key="13">
    <source>
        <dbReference type="PROSITE" id="PS51406"/>
    </source>
</evidence>
<name>A0A8U0PYI2_SALNM</name>
<keyword evidence="7" id="KW-0677">Repeat</keyword>
<organism evidence="14 16">
    <name type="scientific">Salvelinus namaycush</name>
    <name type="common">Lake trout</name>
    <name type="synonym">Salmo namaycush</name>
    <dbReference type="NCBI Taxonomy" id="8040"/>
    <lineage>
        <taxon>Eukaryota</taxon>
        <taxon>Metazoa</taxon>
        <taxon>Chordata</taxon>
        <taxon>Craniata</taxon>
        <taxon>Vertebrata</taxon>
        <taxon>Euteleostomi</taxon>
        <taxon>Actinopterygii</taxon>
        <taxon>Neopterygii</taxon>
        <taxon>Teleostei</taxon>
        <taxon>Protacanthopterygii</taxon>
        <taxon>Salmoniformes</taxon>
        <taxon>Salmonidae</taxon>
        <taxon>Salmoninae</taxon>
        <taxon>Salvelinus</taxon>
    </lineage>
</organism>
<dbReference type="GO" id="GO:0005615">
    <property type="term" value="C:extracellular space"/>
    <property type="evidence" value="ECO:0007669"/>
    <property type="project" value="TreeGrafter"/>
</dbReference>
<dbReference type="RefSeq" id="XP_038833274.1">
    <property type="nucleotide sequence ID" value="XM_038977346.1"/>
</dbReference>
<dbReference type="GeneID" id="120031546"/>
<evidence type="ECO:0000256" key="10">
    <source>
        <dbReference type="SAM" id="MobiDB-lite"/>
    </source>
</evidence>
<dbReference type="RefSeq" id="XP_038833277.1">
    <property type="nucleotide sequence ID" value="XM_038977349.1"/>
</dbReference>
<evidence type="ECO:0000256" key="9">
    <source>
        <dbReference type="ARBA" id="ARBA00023180"/>
    </source>
</evidence>
<feature type="domain" description="Fibronectin type-III" evidence="12">
    <location>
        <begin position="1102"/>
        <end position="1192"/>
    </location>
</feature>
<accession>A0A8U0PYI2</accession>
<keyword evidence="14" id="KW-1185">Reference proteome</keyword>
<dbReference type="InterPro" id="IPR013783">
    <property type="entry name" value="Ig-like_fold"/>
</dbReference>
<dbReference type="KEGG" id="snh:120031546"/>
<dbReference type="SMART" id="SM00186">
    <property type="entry name" value="FBG"/>
    <property type="match status" value="1"/>
</dbReference>
<dbReference type="GO" id="GO:0030155">
    <property type="term" value="P:regulation of cell adhesion"/>
    <property type="evidence" value="ECO:0007669"/>
    <property type="project" value="TreeGrafter"/>
</dbReference>
<reference evidence="15 16" key="1">
    <citation type="submission" date="2025-04" db="UniProtKB">
        <authorList>
            <consortium name="RefSeq"/>
        </authorList>
    </citation>
    <scope>IDENTIFICATION</scope>
    <source>
        <tissue evidence="15 16">White muscle</tissue>
    </source>
</reference>
<dbReference type="CDD" id="cd00055">
    <property type="entry name" value="EGF_Lam"/>
    <property type="match status" value="1"/>
</dbReference>
<keyword evidence="4" id="KW-0272">Extracellular matrix</keyword>
<evidence type="ECO:0000256" key="2">
    <source>
        <dbReference type="ARBA" id="ARBA00008673"/>
    </source>
</evidence>
<protein>
    <submittedName>
        <fullName evidence="15 16">Tenascin isoform X1</fullName>
    </submittedName>
</protein>
<dbReference type="FunFam" id="2.10.25.10:FF:000001">
    <property type="entry name" value="Tenascin C"/>
    <property type="match status" value="1"/>
</dbReference>
<evidence type="ECO:0000256" key="3">
    <source>
        <dbReference type="ARBA" id="ARBA00022525"/>
    </source>
</evidence>
<feature type="compositionally biased region" description="Polar residues" evidence="10">
    <location>
        <begin position="184"/>
        <end position="195"/>
    </location>
</feature>
<dbReference type="CDD" id="cd00063">
    <property type="entry name" value="FN3"/>
    <property type="match status" value="3"/>
</dbReference>
<keyword evidence="3" id="KW-0964">Secreted</keyword>
<evidence type="ECO:0000256" key="8">
    <source>
        <dbReference type="ARBA" id="ARBA00023157"/>
    </source>
</evidence>
<dbReference type="InterPro" id="IPR014716">
    <property type="entry name" value="Fibrinogen_a/b/g_C_1"/>
</dbReference>
<feature type="domain" description="Fibronectin type-III" evidence="12">
    <location>
        <begin position="916"/>
        <end position="1016"/>
    </location>
</feature>
<dbReference type="Pfam" id="PF00041">
    <property type="entry name" value="fn3"/>
    <property type="match status" value="3"/>
</dbReference>
<dbReference type="PROSITE" id="PS50853">
    <property type="entry name" value="FN3"/>
    <property type="match status" value="2"/>
</dbReference>
<dbReference type="PANTHER" id="PTHR46708:SF1">
    <property type="entry name" value="TENASCIN"/>
    <property type="match status" value="1"/>
</dbReference>
<dbReference type="Gene3D" id="3.90.215.10">
    <property type="entry name" value="Gamma Fibrinogen, chain A, domain 1"/>
    <property type="match status" value="1"/>
</dbReference>
<feature type="region of interest" description="Disordered" evidence="10">
    <location>
        <begin position="303"/>
        <end position="337"/>
    </location>
</feature>
<dbReference type="GO" id="GO:0031175">
    <property type="term" value="P:neuron projection development"/>
    <property type="evidence" value="ECO:0007669"/>
    <property type="project" value="TreeGrafter"/>
</dbReference>
<dbReference type="Pfam" id="PF23106">
    <property type="entry name" value="EGF_Teneurin"/>
    <property type="match status" value="1"/>
</dbReference>
<dbReference type="PROSITE" id="PS00022">
    <property type="entry name" value="EGF_1"/>
    <property type="match status" value="1"/>
</dbReference>
<dbReference type="InterPro" id="IPR000742">
    <property type="entry name" value="EGF"/>
</dbReference>
<evidence type="ECO:0000256" key="1">
    <source>
        <dbReference type="ARBA" id="ARBA00004498"/>
    </source>
</evidence>
<dbReference type="InterPro" id="IPR050991">
    <property type="entry name" value="ECM_Regulatory_Proteins"/>
</dbReference>
<dbReference type="Gene3D" id="2.60.40.10">
    <property type="entry name" value="Immunoglobulins"/>
    <property type="match status" value="4"/>
</dbReference>
<dbReference type="FunFam" id="3.90.215.10:FF:000001">
    <property type="entry name" value="Tenascin isoform 1"/>
    <property type="match status" value="1"/>
</dbReference>
<comment type="subcellular location">
    <subcellularLocation>
        <location evidence="1">Secreted</location>
        <location evidence="1">Extracellular space</location>
        <location evidence="1">Extracellular matrix</location>
    </subcellularLocation>
</comment>
<keyword evidence="9" id="KW-0325">Glycoprotein</keyword>